<keyword evidence="3" id="KW-0238">DNA-binding</keyword>
<dbReference type="SUPFAM" id="SSF46785">
    <property type="entry name" value="Winged helix' DNA-binding domain"/>
    <property type="match status" value="1"/>
</dbReference>
<dbReference type="InterPro" id="IPR058163">
    <property type="entry name" value="LysR-type_TF_proteobact-type"/>
</dbReference>
<dbReference type="EMBL" id="JAXOJX010000007">
    <property type="protein sequence ID" value="MDZ5456297.1"/>
    <property type="molecule type" value="Genomic_DNA"/>
</dbReference>
<keyword evidence="2" id="KW-0805">Transcription regulation</keyword>
<dbReference type="PANTHER" id="PTHR30537:SF5">
    <property type="entry name" value="HTH-TYPE TRANSCRIPTIONAL ACTIVATOR TTDR-RELATED"/>
    <property type="match status" value="1"/>
</dbReference>
<dbReference type="Pfam" id="PF03466">
    <property type="entry name" value="LysR_substrate"/>
    <property type="match status" value="1"/>
</dbReference>
<comment type="similarity">
    <text evidence="1">Belongs to the LysR transcriptional regulatory family.</text>
</comment>
<gene>
    <name evidence="6" type="ORF">SM757_06895</name>
</gene>
<dbReference type="Gene3D" id="3.40.190.290">
    <property type="match status" value="1"/>
</dbReference>
<sequence>MDRFLSIEAFVRVAQTQSFAEAARQLRLSRAVVTTRVQQLEEVLGDALFHRTTRTVRLSEMGQAFYRDCLELVTRTNDLVDQMREVRGTPAGLLRVHALTGFMLGHAASLLREFQERYPDIVLDLFVSDAVIDPVKQGFDVALQIFKPVSDELVSRRLFPVRRVFCASSEYLLKHGSPRMPRDLFGHRLGLYSGYPTRDRWTFHRAGEDSVTLDLKPVLMSNSVHLLRDYVCEHAGIVCLPTLVAAEGLCSGRLRIVLPDYQLSAFWLSAVYARTLRGAFKLRLFIESLGASFSGGEPPWDKALIEQGLTPPQLLED</sequence>
<dbReference type="Gene3D" id="1.10.10.10">
    <property type="entry name" value="Winged helix-like DNA-binding domain superfamily/Winged helix DNA-binding domain"/>
    <property type="match status" value="1"/>
</dbReference>
<reference evidence="6 7" key="1">
    <citation type="submission" date="2023-11" db="EMBL/GenBank/DDBJ databases">
        <title>Draft genome of Azohydromonas lata strain H1 (DSM1123), a polyhydroxyalkanoate producer.</title>
        <authorList>
            <person name="Traversa D."/>
            <person name="D'Addabbo P."/>
            <person name="Pazzani C."/>
            <person name="Manzari C."/>
            <person name="Chiara M."/>
            <person name="Scrascia M."/>
        </authorList>
    </citation>
    <scope>NUCLEOTIDE SEQUENCE [LARGE SCALE GENOMIC DNA]</scope>
    <source>
        <strain evidence="6 7">H1</strain>
    </source>
</reference>
<dbReference type="Pfam" id="PF00126">
    <property type="entry name" value="HTH_1"/>
    <property type="match status" value="1"/>
</dbReference>
<dbReference type="InterPro" id="IPR036390">
    <property type="entry name" value="WH_DNA-bd_sf"/>
</dbReference>
<evidence type="ECO:0000256" key="3">
    <source>
        <dbReference type="ARBA" id="ARBA00023125"/>
    </source>
</evidence>
<organism evidence="6 7">
    <name type="scientific">Azohydromonas lata</name>
    <dbReference type="NCBI Taxonomy" id="45677"/>
    <lineage>
        <taxon>Bacteria</taxon>
        <taxon>Pseudomonadati</taxon>
        <taxon>Pseudomonadota</taxon>
        <taxon>Betaproteobacteria</taxon>
        <taxon>Burkholderiales</taxon>
        <taxon>Sphaerotilaceae</taxon>
        <taxon>Azohydromonas</taxon>
    </lineage>
</organism>
<feature type="domain" description="HTH lysR-type" evidence="5">
    <location>
        <begin position="1"/>
        <end position="59"/>
    </location>
</feature>
<dbReference type="InterPro" id="IPR000847">
    <property type="entry name" value="LysR_HTH_N"/>
</dbReference>
<dbReference type="SUPFAM" id="SSF53850">
    <property type="entry name" value="Periplasmic binding protein-like II"/>
    <property type="match status" value="1"/>
</dbReference>
<comment type="caution">
    <text evidence="6">The sequence shown here is derived from an EMBL/GenBank/DDBJ whole genome shotgun (WGS) entry which is preliminary data.</text>
</comment>
<evidence type="ECO:0000313" key="6">
    <source>
        <dbReference type="EMBL" id="MDZ5456297.1"/>
    </source>
</evidence>
<dbReference type="PANTHER" id="PTHR30537">
    <property type="entry name" value="HTH-TYPE TRANSCRIPTIONAL REGULATOR"/>
    <property type="match status" value="1"/>
</dbReference>
<keyword evidence="7" id="KW-1185">Reference proteome</keyword>
<evidence type="ECO:0000259" key="5">
    <source>
        <dbReference type="PROSITE" id="PS50931"/>
    </source>
</evidence>
<dbReference type="RefSeq" id="WP_322464899.1">
    <property type="nucleotide sequence ID" value="NZ_JAXOJX010000007.1"/>
</dbReference>
<proteinExistence type="inferred from homology"/>
<accession>A0ABU5IB09</accession>
<dbReference type="PROSITE" id="PS50931">
    <property type="entry name" value="HTH_LYSR"/>
    <property type="match status" value="1"/>
</dbReference>
<dbReference type="PRINTS" id="PR00039">
    <property type="entry name" value="HTHLYSR"/>
</dbReference>
<dbReference type="InterPro" id="IPR036388">
    <property type="entry name" value="WH-like_DNA-bd_sf"/>
</dbReference>
<evidence type="ECO:0000313" key="7">
    <source>
        <dbReference type="Proteomes" id="UP001293718"/>
    </source>
</evidence>
<dbReference type="CDD" id="cd08422">
    <property type="entry name" value="PBP2_CrgA_like"/>
    <property type="match status" value="1"/>
</dbReference>
<evidence type="ECO:0000256" key="1">
    <source>
        <dbReference type="ARBA" id="ARBA00009437"/>
    </source>
</evidence>
<evidence type="ECO:0000256" key="4">
    <source>
        <dbReference type="ARBA" id="ARBA00023163"/>
    </source>
</evidence>
<protein>
    <submittedName>
        <fullName evidence="6">LysR family transcriptional regulator</fullName>
    </submittedName>
</protein>
<dbReference type="InterPro" id="IPR005119">
    <property type="entry name" value="LysR_subst-bd"/>
</dbReference>
<evidence type="ECO:0000256" key="2">
    <source>
        <dbReference type="ARBA" id="ARBA00023015"/>
    </source>
</evidence>
<dbReference type="Proteomes" id="UP001293718">
    <property type="component" value="Unassembled WGS sequence"/>
</dbReference>
<name>A0ABU5IB09_9BURK</name>
<keyword evidence="4" id="KW-0804">Transcription</keyword>